<reference evidence="1 2" key="1">
    <citation type="submission" date="2014-12" db="EMBL/GenBank/DDBJ databases">
        <title>Genome sequencing of Brevundimonas nasdae TPW30.</title>
        <authorList>
            <person name="Tan P.W."/>
            <person name="Chan K.-G."/>
        </authorList>
    </citation>
    <scope>NUCLEOTIDE SEQUENCE [LARGE SCALE GENOMIC DNA]</scope>
    <source>
        <strain evidence="1 2">TPW30</strain>
    </source>
</reference>
<dbReference type="Gene3D" id="1.10.8.60">
    <property type="match status" value="1"/>
</dbReference>
<comment type="caution">
    <text evidence="1">The sequence shown here is derived from an EMBL/GenBank/DDBJ whole genome shotgun (WGS) entry which is preliminary data.</text>
</comment>
<evidence type="ECO:0000313" key="1">
    <source>
        <dbReference type="EMBL" id="KIC60986.1"/>
    </source>
</evidence>
<dbReference type="RefSeq" id="WP_039243734.1">
    <property type="nucleotide sequence ID" value="NZ_JWSY01000002.1"/>
</dbReference>
<dbReference type="PANTHER" id="PTHR30050:SF5">
    <property type="entry name" value="DNAA REGULATORY INACTIVATOR HDA"/>
    <property type="match status" value="1"/>
</dbReference>
<dbReference type="GO" id="GO:0003688">
    <property type="term" value="F:DNA replication origin binding"/>
    <property type="evidence" value="ECO:0007669"/>
    <property type="project" value="TreeGrafter"/>
</dbReference>
<organism evidence="1 2">
    <name type="scientific">Brevundimonas nasdae</name>
    <dbReference type="NCBI Taxonomy" id="172043"/>
    <lineage>
        <taxon>Bacteria</taxon>
        <taxon>Pseudomonadati</taxon>
        <taxon>Pseudomonadota</taxon>
        <taxon>Alphaproteobacteria</taxon>
        <taxon>Caulobacterales</taxon>
        <taxon>Caulobacteraceae</taxon>
        <taxon>Brevundimonas</taxon>
    </lineage>
</organism>
<dbReference type="STRING" id="172043.RM53_00685"/>
<evidence type="ECO:0000313" key="2">
    <source>
        <dbReference type="Proteomes" id="UP000031166"/>
    </source>
</evidence>
<dbReference type="PANTHER" id="PTHR30050">
    <property type="entry name" value="CHROMOSOMAL REPLICATION INITIATOR PROTEIN DNAA"/>
    <property type="match status" value="1"/>
</dbReference>
<dbReference type="Proteomes" id="UP000031166">
    <property type="component" value="Unassembled WGS sequence"/>
</dbReference>
<dbReference type="GO" id="GO:0005886">
    <property type="term" value="C:plasma membrane"/>
    <property type="evidence" value="ECO:0007669"/>
    <property type="project" value="TreeGrafter"/>
</dbReference>
<dbReference type="InterPro" id="IPR027417">
    <property type="entry name" value="P-loop_NTPase"/>
</dbReference>
<gene>
    <name evidence="1" type="ORF">RM53_00685</name>
</gene>
<proteinExistence type="predicted"/>
<dbReference type="Gene3D" id="3.40.50.300">
    <property type="entry name" value="P-loop containing nucleotide triphosphate hydrolases"/>
    <property type="match status" value="1"/>
</dbReference>
<sequence length="226" mass="23965">MSALSALPPTTTEQLRLPLERPVAGEAFVTSDSNAEAVRVLARWPDGVSAVLALHGPPGSGKSRLAADWAERIGAVPLNGAEAALIDPLELEGRPVLLDRAADADDESLFHLINLANSGGGALLLVSRSAPRQWSVDLPDLRSRLDAVRAVAIAAPDDAVLSAILRARFAERSITPSDDVIDYLVRRLDRSAETAAAVVERLDALHRPVTRVLARQVLDAMDAAAD</sequence>
<dbReference type="AlphaFoldDB" id="A0A0B4D2S3"/>
<dbReference type="SUPFAM" id="SSF52540">
    <property type="entry name" value="P-loop containing nucleoside triphosphate hydrolases"/>
    <property type="match status" value="1"/>
</dbReference>
<accession>A0A0B4D2S3</accession>
<dbReference type="EMBL" id="JWSY01000002">
    <property type="protein sequence ID" value="KIC60986.1"/>
    <property type="molecule type" value="Genomic_DNA"/>
</dbReference>
<dbReference type="GO" id="GO:0006270">
    <property type="term" value="P:DNA replication initiation"/>
    <property type="evidence" value="ECO:0007669"/>
    <property type="project" value="TreeGrafter"/>
</dbReference>
<protein>
    <submittedName>
        <fullName evidence="1">Chromosomal replication initiator protein DnaA</fullName>
    </submittedName>
</protein>
<name>A0A0B4D2S3_9CAUL</name>